<dbReference type="EMBL" id="JAUHJS010000002">
    <property type="protein sequence ID" value="MDN4164585.1"/>
    <property type="molecule type" value="Genomic_DNA"/>
</dbReference>
<keyword evidence="4 5" id="KW-0472">Membrane</keyword>
<feature type="transmembrane region" description="Helical" evidence="5">
    <location>
        <begin position="31"/>
        <end position="50"/>
    </location>
</feature>
<dbReference type="RefSeq" id="WP_320003113.1">
    <property type="nucleotide sequence ID" value="NZ_JAUHJS010000002.1"/>
</dbReference>
<comment type="caution">
    <text evidence="6">The sequence shown here is derived from an EMBL/GenBank/DDBJ whole genome shotgun (WGS) entry which is preliminary data.</text>
</comment>
<evidence type="ECO:0000256" key="4">
    <source>
        <dbReference type="ARBA" id="ARBA00023136"/>
    </source>
</evidence>
<evidence type="ECO:0000256" key="1">
    <source>
        <dbReference type="ARBA" id="ARBA00004141"/>
    </source>
</evidence>
<evidence type="ECO:0000256" key="3">
    <source>
        <dbReference type="ARBA" id="ARBA00022989"/>
    </source>
</evidence>
<dbReference type="Pfam" id="PF02674">
    <property type="entry name" value="Colicin_V"/>
    <property type="match status" value="1"/>
</dbReference>
<name>A0ABT8F2E9_9BACT</name>
<reference evidence="6" key="1">
    <citation type="submission" date="2023-06" db="EMBL/GenBank/DDBJ databases">
        <title>Cytophagales bacterium Strain LB-30, isolated from soil.</title>
        <authorList>
            <person name="Liu B."/>
        </authorList>
    </citation>
    <scope>NUCLEOTIDE SEQUENCE</scope>
    <source>
        <strain evidence="6">LB-30</strain>
    </source>
</reference>
<sequence length="177" mass="19388">MNTFDIILLVLLGIGAFMGFRKGLIMEVISLLAIILAIVGSFKLLHWGMAFIQEKTGYFDSLLPFIAFVLLFIGILVLVNLLGKAVKKIIDLTPFGLIDNMVGALLGIFKWGLALSVIVWLASSASVEIPENFTQDSFLYPYLLAFAPKVIGFFSGLMPYANDLVESIKELLSGVSH</sequence>
<feature type="transmembrane region" description="Helical" evidence="5">
    <location>
        <begin position="6"/>
        <end position="24"/>
    </location>
</feature>
<feature type="transmembrane region" description="Helical" evidence="5">
    <location>
        <begin position="142"/>
        <end position="161"/>
    </location>
</feature>
<dbReference type="PANTHER" id="PTHR37306">
    <property type="entry name" value="COLICIN V PRODUCTION PROTEIN"/>
    <property type="match status" value="1"/>
</dbReference>
<evidence type="ECO:0000313" key="6">
    <source>
        <dbReference type="EMBL" id="MDN4164585.1"/>
    </source>
</evidence>
<accession>A0ABT8F2E9</accession>
<keyword evidence="3 5" id="KW-1133">Transmembrane helix</keyword>
<dbReference type="InterPro" id="IPR003825">
    <property type="entry name" value="Colicin-V_CvpA"/>
</dbReference>
<feature type="transmembrane region" description="Helical" evidence="5">
    <location>
        <begin position="102"/>
        <end position="122"/>
    </location>
</feature>
<protein>
    <submittedName>
        <fullName evidence="6">CvpA family protein</fullName>
    </submittedName>
</protein>
<dbReference type="PANTHER" id="PTHR37306:SF1">
    <property type="entry name" value="COLICIN V PRODUCTION PROTEIN"/>
    <property type="match status" value="1"/>
</dbReference>
<gene>
    <name evidence="6" type="ORF">QWY31_03675</name>
</gene>
<comment type="subcellular location">
    <subcellularLocation>
        <location evidence="1">Membrane</location>
        <topology evidence="1">Multi-pass membrane protein</topology>
    </subcellularLocation>
</comment>
<evidence type="ECO:0000313" key="7">
    <source>
        <dbReference type="Proteomes" id="UP001168552"/>
    </source>
</evidence>
<evidence type="ECO:0000256" key="2">
    <source>
        <dbReference type="ARBA" id="ARBA00022692"/>
    </source>
</evidence>
<keyword evidence="7" id="KW-1185">Reference proteome</keyword>
<organism evidence="6 7">
    <name type="scientific">Shiella aurantiaca</name>
    <dbReference type="NCBI Taxonomy" id="3058365"/>
    <lineage>
        <taxon>Bacteria</taxon>
        <taxon>Pseudomonadati</taxon>
        <taxon>Bacteroidota</taxon>
        <taxon>Cytophagia</taxon>
        <taxon>Cytophagales</taxon>
        <taxon>Shiellaceae</taxon>
        <taxon>Shiella</taxon>
    </lineage>
</organism>
<evidence type="ECO:0000256" key="5">
    <source>
        <dbReference type="SAM" id="Phobius"/>
    </source>
</evidence>
<keyword evidence="2 5" id="KW-0812">Transmembrane</keyword>
<feature type="transmembrane region" description="Helical" evidence="5">
    <location>
        <begin position="62"/>
        <end position="82"/>
    </location>
</feature>
<dbReference type="Proteomes" id="UP001168552">
    <property type="component" value="Unassembled WGS sequence"/>
</dbReference>
<proteinExistence type="predicted"/>